<dbReference type="Pfam" id="PF03358">
    <property type="entry name" value="FMN_red"/>
    <property type="match status" value="1"/>
</dbReference>
<dbReference type="SUPFAM" id="SSF52218">
    <property type="entry name" value="Flavoproteins"/>
    <property type="match status" value="1"/>
</dbReference>
<evidence type="ECO:0000259" key="3">
    <source>
        <dbReference type="Pfam" id="PF03358"/>
    </source>
</evidence>
<dbReference type="Proteomes" id="UP000323161">
    <property type="component" value="Unassembled WGS sequence"/>
</dbReference>
<dbReference type="PANTHER" id="PTHR30543">
    <property type="entry name" value="CHROMATE REDUCTASE"/>
    <property type="match status" value="1"/>
</dbReference>
<sequence length="198" mass="20857">MAIKIATICGSVRPGNYTSMVLDLALDELGTYPDVEVTPLYLDNLDLPLPGLPARNPEAIEAFQNSVKGATGILLASPEYHGGISSPMKLAIDNLGFPSLLANKPVSLLGVAAGVIGAIKSTEQLRAICAHVGALPLPAVVSVAKVQQLFDSEGNCQDEGMEKLIRSSASNLIDHIKDTVCAKKSLEEVLRQLGEQQA</sequence>
<dbReference type="GO" id="GO:0005829">
    <property type="term" value="C:cytosol"/>
    <property type="evidence" value="ECO:0007669"/>
    <property type="project" value="TreeGrafter"/>
</dbReference>
<dbReference type="RefSeq" id="WP_149600378.1">
    <property type="nucleotide sequence ID" value="NZ_VTUU01000004.1"/>
</dbReference>
<comment type="cofactor">
    <cofactor evidence="1">
        <name>FMN</name>
        <dbReference type="ChEBI" id="CHEBI:58210"/>
    </cofactor>
</comment>
<reference evidence="4 5" key="1">
    <citation type="submission" date="2019-08" db="EMBL/GenBank/DDBJ databases">
        <title>Marinobacter ZYF650 sp. nov., a marine bacterium isolated from seawater of the Mariana trench.</title>
        <authorList>
            <person name="Ahmad W."/>
        </authorList>
    </citation>
    <scope>NUCLEOTIDE SEQUENCE [LARGE SCALE GENOMIC DNA]</scope>
    <source>
        <strain evidence="4 5">ZYF650</strain>
    </source>
</reference>
<evidence type="ECO:0000256" key="2">
    <source>
        <dbReference type="ARBA" id="ARBA00022643"/>
    </source>
</evidence>
<comment type="caution">
    <text evidence="4">The sequence shown here is derived from an EMBL/GenBank/DDBJ whole genome shotgun (WGS) entry which is preliminary data.</text>
</comment>
<dbReference type="EMBL" id="VTUU01000004">
    <property type="protein sequence ID" value="KAA1173982.1"/>
    <property type="molecule type" value="Genomic_DNA"/>
</dbReference>
<evidence type="ECO:0000313" key="4">
    <source>
        <dbReference type="EMBL" id="KAA1173982.1"/>
    </source>
</evidence>
<keyword evidence="5" id="KW-1185">Reference proteome</keyword>
<protein>
    <submittedName>
        <fullName evidence="4">NAD(P)H-dependent oxidoreductase</fullName>
    </submittedName>
</protein>
<dbReference type="PANTHER" id="PTHR30543:SF21">
    <property type="entry name" value="NAD(P)H-DEPENDENT FMN REDUCTASE LOT6"/>
    <property type="match status" value="1"/>
</dbReference>
<proteinExistence type="predicted"/>
<dbReference type="GO" id="GO:0016655">
    <property type="term" value="F:oxidoreductase activity, acting on NAD(P)H, quinone or similar compound as acceptor"/>
    <property type="evidence" value="ECO:0007669"/>
    <property type="project" value="UniProtKB-ARBA"/>
</dbReference>
<dbReference type="InterPro" id="IPR005025">
    <property type="entry name" value="FMN_Rdtase-like_dom"/>
</dbReference>
<keyword evidence="2" id="KW-0285">Flavoprotein</keyword>
<dbReference type="InterPro" id="IPR029039">
    <property type="entry name" value="Flavoprotein-like_sf"/>
</dbReference>
<gene>
    <name evidence="4" type="ORF">FWJ25_11305</name>
</gene>
<name>A0A5B0VHB8_9GAMM</name>
<dbReference type="Gene3D" id="3.40.50.360">
    <property type="match status" value="1"/>
</dbReference>
<organism evidence="4 5">
    <name type="scientific">Marinobacter salinexigens</name>
    <dbReference type="NCBI Taxonomy" id="2919747"/>
    <lineage>
        <taxon>Bacteria</taxon>
        <taxon>Pseudomonadati</taxon>
        <taxon>Pseudomonadota</taxon>
        <taxon>Gammaproteobacteria</taxon>
        <taxon>Pseudomonadales</taxon>
        <taxon>Marinobacteraceae</taxon>
        <taxon>Marinobacter</taxon>
    </lineage>
</organism>
<accession>A0A5B0VHB8</accession>
<evidence type="ECO:0000256" key="1">
    <source>
        <dbReference type="ARBA" id="ARBA00001917"/>
    </source>
</evidence>
<evidence type="ECO:0000313" key="5">
    <source>
        <dbReference type="Proteomes" id="UP000323161"/>
    </source>
</evidence>
<feature type="domain" description="NADPH-dependent FMN reductase-like" evidence="3">
    <location>
        <begin position="3"/>
        <end position="146"/>
    </location>
</feature>
<dbReference type="InterPro" id="IPR050712">
    <property type="entry name" value="NAD(P)H-dep_reductase"/>
</dbReference>
<keyword evidence="2" id="KW-0288">FMN</keyword>
<dbReference type="AlphaFoldDB" id="A0A5B0VHB8"/>
<dbReference type="GO" id="GO:0010181">
    <property type="term" value="F:FMN binding"/>
    <property type="evidence" value="ECO:0007669"/>
    <property type="project" value="TreeGrafter"/>
</dbReference>